<name>A0A9P8C810_9HELO</name>
<keyword evidence="3" id="KW-1185">Reference proteome</keyword>
<dbReference type="AlphaFoldDB" id="A0A9P8C810"/>
<dbReference type="EMBL" id="MU251427">
    <property type="protein sequence ID" value="KAG9235621.1"/>
    <property type="molecule type" value="Genomic_DNA"/>
</dbReference>
<comment type="caution">
    <text evidence="2">The sequence shown here is derived from an EMBL/GenBank/DDBJ whole genome shotgun (WGS) entry which is preliminary data.</text>
</comment>
<accession>A0A9P8C810</accession>
<evidence type="ECO:0000313" key="2">
    <source>
        <dbReference type="EMBL" id="KAG9235621.1"/>
    </source>
</evidence>
<sequence>MCEILVNTKTFRGCPSTCNSVTKVPNLCPTAQASGTQCPNAKEIPQGSSTSRDQCPDHKDEGYSR</sequence>
<feature type="compositionally biased region" description="Basic and acidic residues" evidence="1">
    <location>
        <begin position="54"/>
        <end position="65"/>
    </location>
</feature>
<evidence type="ECO:0000256" key="1">
    <source>
        <dbReference type="SAM" id="MobiDB-lite"/>
    </source>
</evidence>
<feature type="region of interest" description="Disordered" evidence="1">
    <location>
        <begin position="33"/>
        <end position="65"/>
    </location>
</feature>
<protein>
    <submittedName>
        <fullName evidence="2">Uncharacterized protein</fullName>
    </submittedName>
</protein>
<dbReference type="Proteomes" id="UP000824998">
    <property type="component" value="Unassembled WGS sequence"/>
</dbReference>
<reference evidence="2" key="1">
    <citation type="journal article" date="2021" name="IMA Fungus">
        <title>Genomic characterization of three marine fungi, including Emericellopsis atlantica sp. nov. with signatures of a generalist lifestyle and marine biomass degradation.</title>
        <authorList>
            <person name="Hagestad O.C."/>
            <person name="Hou L."/>
            <person name="Andersen J.H."/>
            <person name="Hansen E.H."/>
            <person name="Altermark B."/>
            <person name="Li C."/>
            <person name="Kuhnert E."/>
            <person name="Cox R.J."/>
            <person name="Crous P.W."/>
            <person name="Spatafora J.W."/>
            <person name="Lail K."/>
            <person name="Amirebrahimi M."/>
            <person name="Lipzen A."/>
            <person name="Pangilinan J."/>
            <person name="Andreopoulos W."/>
            <person name="Hayes R.D."/>
            <person name="Ng V."/>
            <person name="Grigoriev I.V."/>
            <person name="Jackson S.A."/>
            <person name="Sutton T.D.S."/>
            <person name="Dobson A.D.W."/>
            <person name="Rama T."/>
        </authorList>
    </citation>
    <scope>NUCLEOTIDE SEQUENCE</scope>
    <source>
        <strain evidence="2">TRa018bII</strain>
    </source>
</reference>
<proteinExistence type="predicted"/>
<dbReference type="OrthoDB" id="3510872at2759"/>
<evidence type="ECO:0000313" key="3">
    <source>
        <dbReference type="Proteomes" id="UP000824998"/>
    </source>
</evidence>
<gene>
    <name evidence="2" type="ORF">BJ875DRAFT_266130</name>
</gene>
<organism evidence="2 3">
    <name type="scientific">Amylocarpus encephaloides</name>
    <dbReference type="NCBI Taxonomy" id="45428"/>
    <lineage>
        <taxon>Eukaryota</taxon>
        <taxon>Fungi</taxon>
        <taxon>Dikarya</taxon>
        <taxon>Ascomycota</taxon>
        <taxon>Pezizomycotina</taxon>
        <taxon>Leotiomycetes</taxon>
        <taxon>Helotiales</taxon>
        <taxon>Helotiales incertae sedis</taxon>
        <taxon>Amylocarpus</taxon>
    </lineage>
</organism>